<dbReference type="PATRIC" id="fig|1391653.3.peg.2646"/>
<name>A0A0K1PGB9_9BACT</name>
<dbReference type="AlphaFoldDB" id="A0A0K1PGB9"/>
<evidence type="ECO:0000256" key="4">
    <source>
        <dbReference type="SAM" id="MobiDB-lite"/>
    </source>
</evidence>
<dbReference type="GO" id="GO:0003697">
    <property type="term" value="F:single-stranded DNA binding"/>
    <property type="evidence" value="ECO:0007669"/>
    <property type="project" value="UniProtKB-UniRule"/>
</dbReference>
<evidence type="ECO:0000256" key="3">
    <source>
        <dbReference type="RuleBase" id="RU000524"/>
    </source>
</evidence>
<dbReference type="KEGG" id="vin:AKJ08_2541"/>
<dbReference type="PANTHER" id="PTHR10302">
    <property type="entry name" value="SINGLE-STRANDED DNA-BINDING PROTEIN"/>
    <property type="match status" value="1"/>
</dbReference>
<proteinExistence type="inferred from homology"/>
<organism evidence="5 6">
    <name type="scientific">Vulgatibacter incomptus</name>
    <dbReference type="NCBI Taxonomy" id="1391653"/>
    <lineage>
        <taxon>Bacteria</taxon>
        <taxon>Pseudomonadati</taxon>
        <taxon>Myxococcota</taxon>
        <taxon>Myxococcia</taxon>
        <taxon>Myxococcales</taxon>
        <taxon>Cystobacterineae</taxon>
        <taxon>Vulgatibacteraceae</taxon>
        <taxon>Vulgatibacter</taxon>
    </lineage>
</organism>
<comment type="caution">
    <text evidence="2">Lacks conserved residue(s) required for the propagation of feature annotation.</text>
</comment>
<keyword evidence="6" id="KW-1185">Reference proteome</keyword>
<dbReference type="GO" id="GO:0009295">
    <property type="term" value="C:nucleoid"/>
    <property type="evidence" value="ECO:0007669"/>
    <property type="project" value="TreeGrafter"/>
</dbReference>
<dbReference type="Gene3D" id="2.40.50.140">
    <property type="entry name" value="Nucleic acid-binding proteins"/>
    <property type="match status" value="1"/>
</dbReference>
<dbReference type="Proteomes" id="UP000055590">
    <property type="component" value="Chromosome"/>
</dbReference>
<evidence type="ECO:0000256" key="2">
    <source>
        <dbReference type="HAMAP-Rule" id="MF_00984"/>
    </source>
</evidence>
<gene>
    <name evidence="5" type="ORF">AKJ08_2541</name>
</gene>
<keyword evidence="1 2" id="KW-0238">DNA-binding</keyword>
<evidence type="ECO:0000256" key="1">
    <source>
        <dbReference type="ARBA" id="ARBA00023125"/>
    </source>
</evidence>
<dbReference type="STRING" id="1391653.AKJ08_2541"/>
<dbReference type="GO" id="GO:0006260">
    <property type="term" value="P:DNA replication"/>
    <property type="evidence" value="ECO:0007669"/>
    <property type="project" value="InterPro"/>
</dbReference>
<dbReference type="PANTHER" id="PTHR10302:SF27">
    <property type="entry name" value="SINGLE-STRANDED DNA-BINDING PROTEIN"/>
    <property type="match status" value="1"/>
</dbReference>
<dbReference type="CDD" id="cd04496">
    <property type="entry name" value="SSB_OBF"/>
    <property type="match status" value="1"/>
</dbReference>
<feature type="compositionally biased region" description="Gly residues" evidence="4">
    <location>
        <begin position="125"/>
        <end position="177"/>
    </location>
</feature>
<accession>A0A0K1PGB9</accession>
<dbReference type="HAMAP" id="MF_00984">
    <property type="entry name" value="SSB"/>
    <property type="match status" value="1"/>
</dbReference>
<reference evidence="5 6" key="1">
    <citation type="submission" date="2015-08" db="EMBL/GenBank/DDBJ databases">
        <authorList>
            <person name="Babu N.S."/>
            <person name="Beckwith C.J."/>
            <person name="Beseler K.G."/>
            <person name="Brison A."/>
            <person name="Carone J.V."/>
            <person name="Caskin T.P."/>
            <person name="Diamond M."/>
            <person name="Durham M.E."/>
            <person name="Foxe J.M."/>
            <person name="Go M."/>
            <person name="Henderson B.A."/>
            <person name="Jones I.B."/>
            <person name="McGettigan J.A."/>
            <person name="Micheletti S.J."/>
            <person name="Nasrallah M.E."/>
            <person name="Ortiz D."/>
            <person name="Piller C.R."/>
            <person name="Privatt S.R."/>
            <person name="Schneider S.L."/>
            <person name="Sharp S."/>
            <person name="Smith T.C."/>
            <person name="Stanton J.D."/>
            <person name="Ullery H.E."/>
            <person name="Wilson R.J."/>
            <person name="Serrano M.G."/>
            <person name="Buck G."/>
            <person name="Lee V."/>
            <person name="Wang Y."/>
            <person name="Carvalho R."/>
            <person name="Voegtly L."/>
            <person name="Shi R."/>
            <person name="Duckworth R."/>
            <person name="Johnson A."/>
            <person name="Loviza R."/>
            <person name="Walstead R."/>
            <person name="Shah Z."/>
            <person name="Kiflezghi M."/>
            <person name="Wade K."/>
            <person name="Ball S.L."/>
            <person name="Bradley K.W."/>
            <person name="Asai D.J."/>
            <person name="Bowman C.A."/>
            <person name="Russell D.A."/>
            <person name="Pope W.H."/>
            <person name="Jacobs-Sera D."/>
            <person name="Hendrix R.W."/>
            <person name="Hatfull G.F."/>
        </authorList>
    </citation>
    <scope>NUCLEOTIDE SEQUENCE [LARGE SCALE GENOMIC DNA]</scope>
    <source>
        <strain evidence="5 6">DSM 27710</strain>
    </source>
</reference>
<dbReference type="InterPro" id="IPR011344">
    <property type="entry name" value="ssDNA-bd"/>
</dbReference>
<evidence type="ECO:0000313" key="6">
    <source>
        <dbReference type="Proteomes" id="UP000055590"/>
    </source>
</evidence>
<feature type="region of interest" description="Disordered" evidence="4">
    <location>
        <begin position="125"/>
        <end position="183"/>
    </location>
</feature>
<dbReference type="EMBL" id="CP012332">
    <property type="protein sequence ID" value="AKU92154.1"/>
    <property type="molecule type" value="Genomic_DNA"/>
</dbReference>
<dbReference type="Pfam" id="PF00436">
    <property type="entry name" value="SSB"/>
    <property type="match status" value="1"/>
</dbReference>
<dbReference type="SUPFAM" id="SSF50249">
    <property type="entry name" value="Nucleic acid-binding proteins"/>
    <property type="match status" value="1"/>
</dbReference>
<evidence type="ECO:0000313" key="5">
    <source>
        <dbReference type="EMBL" id="AKU92154.1"/>
    </source>
</evidence>
<dbReference type="InterPro" id="IPR000424">
    <property type="entry name" value="Primosome_PriB/ssb"/>
</dbReference>
<sequence length="183" mass="17794">MTLLGNLGADPEIRYTPGGQAVANFRLATTDSWADKGSGQKQERTEWHRVVVWGKLAELCGEYLKKGRQCYVEGRLQTREWQDKDGQKRFTTEIVANQVVFLGSGGGTGGGSGGGGGGFGGGGSGGGGGGYGGGGSGGGGGGGGYGGGGGGSGGGYGGGRGSGGDDFGGGPDYGGGPNDDIPF</sequence>
<protein>
    <recommendedName>
        <fullName evidence="2 3">Single-stranded DNA-binding protein</fullName>
        <shortName evidence="2">SSB</shortName>
    </recommendedName>
</protein>
<dbReference type="NCBIfam" id="TIGR00621">
    <property type="entry name" value="ssb"/>
    <property type="match status" value="1"/>
</dbReference>
<dbReference type="InterPro" id="IPR012340">
    <property type="entry name" value="NA-bd_OB-fold"/>
</dbReference>
<dbReference type="PROSITE" id="PS50935">
    <property type="entry name" value="SSB"/>
    <property type="match status" value="1"/>
</dbReference>
<comment type="subunit">
    <text evidence="2">Homotetramer.</text>
</comment>